<dbReference type="InterPro" id="IPR041567">
    <property type="entry name" value="COI1_F-box"/>
</dbReference>
<dbReference type="SUPFAM" id="SSF52047">
    <property type="entry name" value="RNI-like"/>
    <property type="match status" value="1"/>
</dbReference>
<dbReference type="PANTHER" id="PTHR16134:SF66">
    <property type="entry name" value="PROTEIN TRANSPORT INHIBITOR RESPONSE 1"/>
    <property type="match status" value="1"/>
</dbReference>
<dbReference type="InterPro" id="IPR032675">
    <property type="entry name" value="LRR_dom_sf"/>
</dbReference>
<dbReference type="GO" id="GO:0019005">
    <property type="term" value="C:SCF ubiquitin ligase complex"/>
    <property type="evidence" value="ECO:0007669"/>
    <property type="project" value="TreeGrafter"/>
</dbReference>
<dbReference type="Gene3D" id="1.20.1280.50">
    <property type="match status" value="1"/>
</dbReference>
<evidence type="ECO:0000259" key="1">
    <source>
        <dbReference type="Pfam" id="PF18511"/>
    </source>
</evidence>
<dbReference type="Pfam" id="PF18511">
    <property type="entry name" value="F-box_5"/>
    <property type="match status" value="1"/>
</dbReference>
<dbReference type="SMART" id="SM00367">
    <property type="entry name" value="LRR_CC"/>
    <property type="match status" value="3"/>
</dbReference>
<reference evidence="3" key="1">
    <citation type="submission" date="2020-10" db="EMBL/GenBank/DDBJ databases">
        <authorList>
            <person name="Han B."/>
            <person name="Lu T."/>
            <person name="Zhao Q."/>
            <person name="Huang X."/>
            <person name="Zhao Y."/>
        </authorList>
    </citation>
    <scope>NUCLEOTIDE SEQUENCE</scope>
</reference>
<dbReference type="InterPro" id="IPR006553">
    <property type="entry name" value="Leu-rich_rpt_Cys-con_subtyp"/>
</dbReference>
<evidence type="ECO:0000313" key="3">
    <source>
        <dbReference type="EMBL" id="CAD6272874.1"/>
    </source>
</evidence>
<organism evidence="3 4">
    <name type="scientific">Miscanthus lutarioriparius</name>
    <dbReference type="NCBI Taxonomy" id="422564"/>
    <lineage>
        <taxon>Eukaryota</taxon>
        <taxon>Viridiplantae</taxon>
        <taxon>Streptophyta</taxon>
        <taxon>Embryophyta</taxon>
        <taxon>Tracheophyta</taxon>
        <taxon>Spermatophyta</taxon>
        <taxon>Magnoliopsida</taxon>
        <taxon>Liliopsida</taxon>
        <taxon>Poales</taxon>
        <taxon>Poaceae</taxon>
        <taxon>PACMAD clade</taxon>
        <taxon>Panicoideae</taxon>
        <taxon>Andropogonodae</taxon>
        <taxon>Andropogoneae</taxon>
        <taxon>Saccharinae</taxon>
        <taxon>Miscanthus</taxon>
    </lineage>
</organism>
<evidence type="ECO:0000259" key="2">
    <source>
        <dbReference type="Pfam" id="PF18791"/>
    </source>
</evidence>
<dbReference type="EMBL" id="CAJGYO010000016">
    <property type="protein sequence ID" value="CAD6272874.1"/>
    <property type="molecule type" value="Genomic_DNA"/>
</dbReference>
<protein>
    <submittedName>
        <fullName evidence="3">Uncharacterized protein</fullName>
    </submittedName>
</protein>
<comment type="caution">
    <text evidence="3">The sequence shown here is derived from an EMBL/GenBank/DDBJ whole genome shotgun (WGS) entry which is preliminary data.</text>
</comment>
<dbReference type="AlphaFoldDB" id="A0A811RQJ6"/>
<dbReference type="Pfam" id="PF18791">
    <property type="entry name" value="Transp_inhibit"/>
    <property type="match status" value="1"/>
</dbReference>
<feature type="domain" description="Transport inhibitor response 1" evidence="2">
    <location>
        <begin position="77"/>
        <end position="123"/>
    </location>
</feature>
<gene>
    <name evidence="3" type="ORF">NCGR_LOCUS56144</name>
</gene>
<dbReference type="InterPro" id="IPR036047">
    <property type="entry name" value="F-box-like_dom_sf"/>
</dbReference>
<dbReference type="InterPro" id="IPR001611">
    <property type="entry name" value="Leu-rich_rpt"/>
</dbReference>
<name>A0A811RQJ6_9POAL</name>
<sequence>MGRGGSRAAPAAAAPPWHVLPDEVWEHAFSFLPADSDRGAAAAACRSWLRAERRSRRRLAVANCYAASPQDAVDRFPAVRAVEVKGKPHFADFGLVPPAWGAAAAPWVAAAADGWPLVEEISFKRMVVTDDCLEMIAASFRNFQVLRLVSCEGFSTAGLAAIAAGCRNLRELDLQENEIEDCSIHWLSLFPESFTSLVTLNFSCLEGDVNITVLERLVTRCRNLKTLKLNNAIPLDKLANLLRKAPQIVELGTGRFSADYHPDLFSKLEAAFAGCKSLKRLSGAWDAVPEYLPAFYCVCEGLTSLNLSYATVRGPELIKFISRCKNLQLLWVMDLIEDHGLAVVASSCNKLQELRVFPSAPFDAAEQVSLTERGLVDVSASCPMLESVLYFCRRMTNEALITIAKNCPTSLASAYASLSLTHQTTLHTSLLMQGLRRLSVSGLLTDSVFKSIGAHADRLEMLSIAFAGNSDLGLHYILSGCKSLKKLEIRDCPFGDKPLLANAAKLETMRSLWMSTCSLTLGACRQLARIRCPALVWRS</sequence>
<keyword evidence="4" id="KW-1185">Reference proteome</keyword>
<proteinExistence type="predicted"/>
<dbReference type="SUPFAM" id="SSF81383">
    <property type="entry name" value="F-box domain"/>
    <property type="match status" value="1"/>
</dbReference>
<dbReference type="OrthoDB" id="423607at2759"/>
<dbReference type="Pfam" id="PF13516">
    <property type="entry name" value="LRR_6"/>
    <property type="match status" value="1"/>
</dbReference>
<evidence type="ECO:0000313" key="4">
    <source>
        <dbReference type="Proteomes" id="UP000604825"/>
    </source>
</evidence>
<dbReference type="InterPro" id="IPR041101">
    <property type="entry name" value="Transp_inhibit"/>
</dbReference>
<feature type="domain" description="COI1 F-box" evidence="1">
    <location>
        <begin position="20"/>
        <end position="57"/>
    </location>
</feature>
<dbReference type="Gene3D" id="3.80.10.10">
    <property type="entry name" value="Ribonuclease Inhibitor"/>
    <property type="match status" value="1"/>
</dbReference>
<dbReference type="PANTHER" id="PTHR16134">
    <property type="entry name" value="F-BOX/TPR REPEAT PROTEIN POF3"/>
    <property type="match status" value="1"/>
</dbReference>
<accession>A0A811RQJ6</accession>
<dbReference type="GO" id="GO:0031146">
    <property type="term" value="P:SCF-dependent proteasomal ubiquitin-dependent protein catabolic process"/>
    <property type="evidence" value="ECO:0007669"/>
    <property type="project" value="TreeGrafter"/>
</dbReference>
<dbReference type="Proteomes" id="UP000604825">
    <property type="component" value="Unassembled WGS sequence"/>
</dbReference>